<dbReference type="eggNOG" id="ENOG50330NS">
    <property type="taxonomic scope" value="Bacteria"/>
</dbReference>
<protein>
    <submittedName>
        <fullName evidence="1">Uncharacterized protein</fullName>
    </submittedName>
</protein>
<accession>D1AL81</accession>
<keyword evidence="2" id="KW-1185">Reference proteome</keyword>
<dbReference type="EMBL" id="CP001739">
    <property type="protein sequence ID" value="ACZ09224.1"/>
    <property type="molecule type" value="Genomic_DNA"/>
</dbReference>
<dbReference type="RefSeq" id="WP_012861818.1">
    <property type="nucleotide sequence ID" value="NC_013517.1"/>
</dbReference>
<dbReference type="KEGG" id="str:Sterm_2371"/>
<dbReference type="Proteomes" id="UP000000845">
    <property type="component" value="Chromosome"/>
</dbReference>
<reference evidence="2" key="1">
    <citation type="submission" date="2009-09" db="EMBL/GenBank/DDBJ databases">
        <title>The complete chromosome of Sebaldella termitidis ATCC 33386.</title>
        <authorList>
            <consortium name="US DOE Joint Genome Institute (JGI-PGF)"/>
            <person name="Lucas S."/>
            <person name="Copeland A."/>
            <person name="Lapidus A."/>
            <person name="Glavina del Rio T."/>
            <person name="Dalin E."/>
            <person name="Tice H."/>
            <person name="Bruce D."/>
            <person name="Goodwin L."/>
            <person name="Pitluck S."/>
            <person name="Kyrpides N."/>
            <person name="Mavromatis K."/>
            <person name="Ivanova N."/>
            <person name="Mikhailova N."/>
            <person name="Sims D."/>
            <person name="Meincke L."/>
            <person name="Brettin T."/>
            <person name="Detter J.C."/>
            <person name="Han C."/>
            <person name="Larimer F."/>
            <person name="Land M."/>
            <person name="Hauser L."/>
            <person name="Markowitz V."/>
            <person name="Cheng J.F."/>
            <person name="Hugenholtz P."/>
            <person name="Woyke T."/>
            <person name="Wu D."/>
            <person name="Eisen J.A."/>
        </authorList>
    </citation>
    <scope>NUCLEOTIDE SEQUENCE [LARGE SCALE GENOMIC DNA]</scope>
    <source>
        <strain evidence="2">ATCC 33386 / NCTC 11300</strain>
    </source>
</reference>
<reference evidence="1 2" key="2">
    <citation type="journal article" date="2010" name="Stand. Genomic Sci.">
        <title>Complete genome sequence of Sebaldella termitidis type strain (NCTC 11300).</title>
        <authorList>
            <person name="Harmon-Smith M."/>
            <person name="Celia L."/>
            <person name="Chertkov O."/>
            <person name="Lapidus A."/>
            <person name="Copeland A."/>
            <person name="Glavina Del Rio T."/>
            <person name="Nolan M."/>
            <person name="Lucas S."/>
            <person name="Tice H."/>
            <person name="Cheng J.F."/>
            <person name="Han C."/>
            <person name="Detter J.C."/>
            <person name="Bruce D."/>
            <person name="Goodwin L."/>
            <person name="Pitluck S."/>
            <person name="Pati A."/>
            <person name="Liolios K."/>
            <person name="Ivanova N."/>
            <person name="Mavromatis K."/>
            <person name="Mikhailova N."/>
            <person name="Chen A."/>
            <person name="Palaniappan K."/>
            <person name="Land M."/>
            <person name="Hauser L."/>
            <person name="Chang Y.J."/>
            <person name="Jeffries C.D."/>
            <person name="Brettin T."/>
            <person name="Goker M."/>
            <person name="Beck B."/>
            <person name="Bristow J."/>
            <person name="Eisen J.A."/>
            <person name="Markowitz V."/>
            <person name="Hugenholtz P."/>
            <person name="Kyrpides N.C."/>
            <person name="Klenk H.P."/>
            <person name="Chen F."/>
        </authorList>
    </citation>
    <scope>NUCLEOTIDE SEQUENCE [LARGE SCALE GENOMIC DNA]</scope>
    <source>
        <strain evidence="2">ATCC 33386 / NCTC 11300</strain>
    </source>
</reference>
<dbReference type="HOGENOM" id="CLU_979669_0_0_0"/>
<dbReference type="AlphaFoldDB" id="D1AL81"/>
<name>D1AL81_SEBTE</name>
<sequence>MFKKISDKNGNSDENAEINERLKELAEENNERLFGDSEELYERIQNDLDYVLAKEIGADEYGELDSMIRLLIPEEYETYEKIKKDFFADKKNAIEKVLGLTDVENMTFTEFIYFYLQKNTDSYYYENLSTGYVEGLKKLLDSKGIELENINWESLAGKEEAYEELLIDIVLSLANKALINEKKTLFGIDIGLGSKIFYLRETETYEKIKEIETDFYYVYDIEYLKNFYTSIYEIIVAPFKELEVTKGDFVEAAEGETGIVKVKTLFKKDNKEYDINKNMLKQVF</sequence>
<gene>
    <name evidence="1" type="ordered locus">Sterm_2371</name>
</gene>
<proteinExistence type="predicted"/>
<evidence type="ECO:0000313" key="1">
    <source>
        <dbReference type="EMBL" id="ACZ09224.1"/>
    </source>
</evidence>
<dbReference type="STRING" id="526218.Sterm_2371"/>
<evidence type="ECO:0000313" key="2">
    <source>
        <dbReference type="Proteomes" id="UP000000845"/>
    </source>
</evidence>
<organism evidence="1 2">
    <name type="scientific">Sebaldella termitidis (strain ATCC 33386 / NCTC 11300)</name>
    <dbReference type="NCBI Taxonomy" id="526218"/>
    <lineage>
        <taxon>Bacteria</taxon>
        <taxon>Fusobacteriati</taxon>
        <taxon>Fusobacteriota</taxon>
        <taxon>Fusobacteriia</taxon>
        <taxon>Fusobacteriales</taxon>
        <taxon>Leptotrichiaceae</taxon>
        <taxon>Sebaldella</taxon>
    </lineage>
</organism>